<dbReference type="Pfam" id="PF13447">
    <property type="entry name" value="Multi-haem_cyto"/>
    <property type="match status" value="1"/>
</dbReference>
<proteinExistence type="predicted"/>
<evidence type="ECO:0000259" key="2">
    <source>
        <dbReference type="Pfam" id="PF03264"/>
    </source>
</evidence>
<name>A0A916J4W1_9PROT</name>
<dbReference type="AlphaFoldDB" id="A0A916J4W1"/>
<dbReference type="EMBL" id="CAJQUM010000001">
    <property type="protein sequence ID" value="CAG4884011.1"/>
    <property type="molecule type" value="Genomic_DNA"/>
</dbReference>
<dbReference type="Proteomes" id="UP000742786">
    <property type="component" value="Unassembled WGS sequence"/>
</dbReference>
<organism evidence="3 4">
    <name type="scientific">Georgfuchsia toluolica</name>
    <dbReference type="NCBI Taxonomy" id="424218"/>
    <lineage>
        <taxon>Bacteria</taxon>
        <taxon>Pseudomonadati</taxon>
        <taxon>Pseudomonadota</taxon>
        <taxon>Betaproteobacteria</taxon>
        <taxon>Nitrosomonadales</taxon>
        <taxon>Sterolibacteriaceae</taxon>
        <taxon>Georgfuchsia</taxon>
    </lineage>
</organism>
<dbReference type="InterPro" id="IPR005126">
    <property type="entry name" value="NapC/NirT_cyt_c_N"/>
</dbReference>
<dbReference type="GO" id="GO:0016491">
    <property type="term" value="F:oxidoreductase activity"/>
    <property type="evidence" value="ECO:0007669"/>
    <property type="project" value="TreeGrafter"/>
</dbReference>
<comment type="caution">
    <text evidence="3">The sequence shown here is derived from an EMBL/GenBank/DDBJ whole genome shotgun (WGS) entry which is preliminary data.</text>
</comment>
<dbReference type="Gene3D" id="1.10.780.10">
    <property type="entry name" value="Hydroxylamine Oxidoreductase, Chain A, domain 1"/>
    <property type="match status" value="1"/>
</dbReference>
<feature type="domain" description="NapC/NirT cytochrome c N-terminal" evidence="2">
    <location>
        <begin position="49"/>
        <end position="112"/>
    </location>
</feature>
<dbReference type="SUPFAM" id="SSF48695">
    <property type="entry name" value="Multiheme cytochromes"/>
    <property type="match status" value="1"/>
</dbReference>
<gene>
    <name evidence="3" type="ORF">GTOL_11894</name>
</gene>
<dbReference type="PANTHER" id="PTHR35038">
    <property type="entry name" value="DISSIMILATORY SULFITE REDUCTASE SIRA"/>
    <property type="match status" value="1"/>
</dbReference>
<dbReference type="Gene3D" id="1.20.850.10">
    <property type="entry name" value="Hydroxylamine Oxidoreductase, Chain A, domain 2"/>
    <property type="match status" value="1"/>
</dbReference>
<dbReference type="PANTHER" id="PTHR35038:SF8">
    <property type="entry name" value="C-TYPE POLYHEME CYTOCHROME OMCC"/>
    <property type="match status" value="1"/>
</dbReference>
<evidence type="ECO:0000313" key="3">
    <source>
        <dbReference type="EMBL" id="CAG4884011.1"/>
    </source>
</evidence>
<evidence type="ECO:0000256" key="1">
    <source>
        <dbReference type="ARBA" id="ARBA00022729"/>
    </source>
</evidence>
<dbReference type="InterPro" id="IPR051829">
    <property type="entry name" value="Multiheme_Cytochr_ET"/>
</dbReference>
<keyword evidence="4" id="KW-1185">Reference proteome</keyword>
<reference evidence="3" key="1">
    <citation type="submission" date="2021-04" db="EMBL/GenBank/DDBJ databases">
        <authorList>
            <person name="Hornung B."/>
        </authorList>
    </citation>
    <scope>NUCLEOTIDE SEQUENCE</scope>
    <source>
        <strain evidence="3">G5G6</strain>
    </source>
</reference>
<dbReference type="InterPro" id="IPR036280">
    <property type="entry name" value="Multihaem_cyt_sf"/>
</dbReference>
<dbReference type="Pfam" id="PF03264">
    <property type="entry name" value="Cytochrom_NNT"/>
    <property type="match status" value="1"/>
</dbReference>
<keyword evidence="1" id="KW-0732">Signal</keyword>
<sequence>MREAPKIISILILDDIVTCNTLGGYMKSAIKGLAMILSVFALSTANAATAVPAKSKQDAQIGQLCISCHAEQSPGLIAEWKKSRHATNKAKVDCYDCHKGKEGDKGVVKHMEDKAGKPFFISAVVSPKSCARCHEKEVAQQQRSHHAKGGEILASLDNIMGEVIGGPAAVNAGCGQCHGGEIQLNAAGEATPETWPNTGIGRLNPDGSRGSCSACHARHSFSSAQARTPDTCGKCHLGPDHPQMEIYNESKHGIVYRAKVNEMNLDSRNWVAGVDYSAAPTCATCHMGATRTQGATHDVGERISWTLRPPISTRLNMVRLANGDEFDQPEGKALPKIGDEVKGAKVTEILTWEDRRKQMANVCASCHSSNVINGHYNQFDGVVNLYNDKFAKPIAGAMKELQDKGYITAAPFDEKIEWTWYEIWHHEGRRARHGAAMHGPDYTWWHGIYEVAQHTYFKWIPEMREVVRKKDGNEQFADEILNKYFKPIGDHDWYFSGISKDAVEKVRKGFEERYGKGSMK</sequence>
<protein>
    <submittedName>
        <fullName evidence="3">Cytochrome C552</fullName>
    </submittedName>
</protein>
<accession>A0A916J4W1</accession>
<evidence type="ECO:0000313" key="4">
    <source>
        <dbReference type="Proteomes" id="UP000742786"/>
    </source>
</evidence>